<evidence type="ECO:0000256" key="1">
    <source>
        <dbReference type="SAM" id="SignalP"/>
    </source>
</evidence>
<dbReference type="WBParaSite" id="Pan_g10815.t1">
    <property type="protein sequence ID" value="Pan_g10815.t1"/>
    <property type="gene ID" value="Pan_g10815"/>
</dbReference>
<dbReference type="InterPro" id="IPR042089">
    <property type="entry name" value="Peptidase_M13_dom_2"/>
</dbReference>
<reference evidence="3" key="1">
    <citation type="journal article" date="2013" name="Genetics">
        <title>The draft genome and transcriptome of Panagrellus redivivus are shaped by the harsh demands of a free-living lifestyle.</title>
        <authorList>
            <person name="Srinivasan J."/>
            <person name="Dillman A.R."/>
            <person name="Macchietto M.G."/>
            <person name="Heikkinen L."/>
            <person name="Lakso M."/>
            <person name="Fracchia K.M."/>
            <person name="Antoshechkin I."/>
            <person name="Mortazavi A."/>
            <person name="Wong G."/>
            <person name="Sternberg P.W."/>
        </authorList>
    </citation>
    <scope>NUCLEOTIDE SEQUENCE [LARGE SCALE GENOMIC DNA]</scope>
    <source>
        <strain evidence="3">MT8872</strain>
    </source>
</reference>
<sequence>MVMGLYSCCCIFVAVWLQWAAAESTVYSTAAKNTIKELERTIDFTVDVCDDFYAHVCSEVGESESTKAEKDIESTIHQFLTKRSWQQTDTGAIEKYYKANSVCRKAQANRKTKVDATKIIEKSLSKFEEYLQSINFDQQTKLTGTIFAQVTAYLAAKHHLKTLVSIGIEKPPTNESIYAAYGMVMVVRDLKLTLELDDYENDNINATLKDTFSEHYPLDGDNHEKKEKDINAMMEFEYQILIKIFNMFKESGAPEGIDMTVKDATMKFPGIEWKTLIDTLSELSGESHPSLCSRDDCVLHYFAPEIVGIISDVITKTEPKVFKIYAQTRLMIALQYEELFGQNRKLNCIGLVERMFALVLQHMYNLKTYPTVADRAKLKRHVFTI</sequence>
<keyword evidence="3" id="KW-1185">Reference proteome</keyword>
<accession>A0A7E4UNC2</accession>
<dbReference type="Gene3D" id="1.10.1380.10">
    <property type="entry name" value="Neutral endopeptidase , domain2"/>
    <property type="match status" value="1"/>
</dbReference>
<dbReference type="Gene3D" id="3.40.390.10">
    <property type="entry name" value="Collagenase (Catalytic Domain)"/>
    <property type="match status" value="1"/>
</dbReference>
<keyword evidence="1" id="KW-0732">Signal</keyword>
<dbReference type="Proteomes" id="UP000492821">
    <property type="component" value="Unassembled WGS sequence"/>
</dbReference>
<name>A0A7E4UNC2_PANRE</name>
<dbReference type="InterPro" id="IPR024079">
    <property type="entry name" value="MetalloPept_cat_dom_sf"/>
</dbReference>
<dbReference type="AlphaFoldDB" id="A0A7E4UNC2"/>
<evidence type="ECO:0000313" key="3">
    <source>
        <dbReference type="Proteomes" id="UP000492821"/>
    </source>
</evidence>
<feature type="signal peptide" evidence="1">
    <location>
        <begin position="1"/>
        <end position="22"/>
    </location>
</feature>
<reference evidence="4" key="2">
    <citation type="submission" date="2020-10" db="UniProtKB">
        <authorList>
            <consortium name="WormBaseParasite"/>
        </authorList>
    </citation>
    <scope>IDENTIFICATION</scope>
</reference>
<evidence type="ECO:0000259" key="2">
    <source>
        <dbReference type="Pfam" id="PF05649"/>
    </source>
</evidence>
<proteinExistence type="predicted"/>
<feature type="domain" description="Peptidase M13 N-terminal" evidence="2">
    <location>
        <begin position="49"/>
        <end position="377"/>
    </location>
</feature>
<feature type="chain" id="PRO_5028854988" evidence="1">
    <location>
        <begin position="23"/>
        <end position="385"/>
    </location>
</feature>
<organism evidence="3 4">
    <name type="scientific">Panagrellus redivivus</name>
    <name type="common">Microworm</name>
    <dbReference type="NCBI Taxonomy" id="6233"/>
    <lineage>
        <taxon>Eukaryota</taxon>
        <taxon>Metazoa</taxon>
        <taxon>Ecdysozoa</taxon>
        <taxon>Nematoda</taxon>
        <taxon>Chromadorea</taxon>
        <taxon>Rhabditida</taxon>
        <taxon>Tylenchina</taxon>
        <taxon>Panagrolaimomorpha</taxon>
        <taxon>Panagrolaimoidea</taxon>
        <taxon>Panagrolaimidae</taxon>
        <taxon>Panagrellus</taxon>
    </lineage>
</organism>
<evidence type="ECO:0000313" key="4">
    <source>
        <dbReference type="WBParaSite" id="Pan_g10815.t1"/>
    </source>
</evidence>
<protein>
    <submittedName>
        <fullName evidence="4">Peptidase_M13_N domain-containing protein</fullName>
    </submittedName>
</protein>
<dbReference type="SUPFAM" id="SSF55486">
    <property type="entry name" value="Metalloproteases ('zincins'), catalytic domain"/>
    <property type="match status" value="1"/>
</dbReference>
<dbReference type="Pfam" id="PF05649">
    <property type="entry name" value="Peptidase_M13_N"/>
    <property type="match status" value="1"/>
</dbReference>
<dbReference type="GO" id="GO:0008237">
    <property type="term" value="F:metallopeptidase activity"/>
    <property type="evidence" value="ECO:0007669"/>
    <property type="project" value="InterPro"/>
</dbReference>
<dbReference type="InterPro" id="IPR008753">
    <property type="entry name" value="Peptidase_M13_N"/>
</dbReference>
<dbReference type="GO" id="GO:0006508">
    <property type="term" value="P:proteolysis"/>
    <property type="evidence" value="ECO:0007669"/>
    <property type="project" value="InterPro"/>
</dbReference>